<evidence type="ECO:0000256" key="3">
    <source>
        <dbReference type="ARBA" id="ARBA00022603"/>
    </source>
</evidence>
<dbReference type="InterPro" id="IPR010280">
    <property type="entry name" value="U5_MeTrfase_fam"/>
</dbReference>
<gene>
    <name evidence="9" type="ORF">MNBD_GAMMA17-1977</name>
</gene>
<evidence type="ECO:0000256" key="2">
    <source>
        <dbReference type="ARBA" id="ARBA00022552"/>
    </source>
</evidence>
<sequence>MARKQKRSRRRSSNGGGRVDLKQSAYAAVESLSHDSRGVAHINGKAVFIDGALPGEEVLFSYLKRKGSYDEGGVAHVIKAAPERVKAGCAHFGLCGGCSLQHMAAETQIHAKQQVLLDNLKHIGSVEADELLAPMTGPLWGYRRKARLGVKYVLKKEKVLVGFREKHSAFLADIDGCEVLHRSVGKQINALKELVGELSIYMRIPQIEIAVGDDGTAMIFRHLEPFIGSDIDKLRAFAQQHDVLLYLQSKGPDTVHLLWPEAAKESSQHALCYRLPQYDIEYRFGPTNFVQVNAEINSKMIDKVIELLDLQSEDRVMDLFCGLGNFTLPMARRVASIVGIEGDDALVELAKHNAKHNGIENAEFYSADLSQPALLPQAGFVMDGQRFDKVLLDPARAGALEMMAPLAKLAPKLIVYVSCNPATLARDADELVNKHGYRMTKVGVMDMFPHTSHVEAMALFVRDE</sequence>
<dbReference type="PROSITE" id="PS51687">
    <property type="entry name" value="SAM_MT_RNA_M5U"/>
    <property type="match status" value="1"/>
</dbReference>
<dbReference type="Gene3D" id="2.40.50.140">
    <property type="entry name" value="Nucleic acid-binding proteins"/>
    <property type="match status" value="1"/>
</dbReference>
<dbReference type="GO" id="GO:0003723">
    <property type="term" value="F:RNA binding"/>
    <property type="evidence" value="ECO:0007669"/>
    <property type="project" value="InterPro"/>
</dbReference>
<feature type="domain" description="TRAM" evidence="8">
    <location>
        <begin position="29"/>
        <end position="58"/>
    </location>
</feature>
<evidence type="ECO:0000256" key="6">
    <source>
        <dbReference type="ARBA" id="ARBA00022723"/>
    </source>
</evidence>
<dbReference type="InterPro" id="IPR030390">
    <property type="entry name" value="MeTrfase_TrmA_AS"/>
</dbReference>
<dbReference type="InterPro" id="IPR012340">
    <property type="entry name" value="NA-bd_OB-fold"/>
</dbReference>
<dbReference type="Gene3D" id="2.40.50.1070">
    <property type="match status" value="1"/>
</dbReference>
<dbReference type="Pfam" id="PF01938">
    <property type="entry name" value="TRAM"/>
    <property type="match status" value="1"/>
</dbReference>
<keyword evidence="1" id="KW-0411">Iron-sulfur</keyword>
<protein>
    <submittedName>
        <fullName evidence="9">23S rRNA (Uracil(1939)-C(5))-methyltransferase</fullName>
        <ecNumber evidence="9">2.1.1.190</ecNumber>
    </submittedName>
</protein>
<evidence type="ECO:0000259" key="8">
    <source>
        <dbReference type="Pfam" id="PF01938"/>
    </source>
</evidence>
<proteinExistence type="inferred from homology"/>
<keyword evidence="1" id="KW-0004">4Fe-4S</keyword>
<keyword evidence="3 9" id="KW-0489">Methyltransferase</keyword>
<dbReference type="NCBIfam" id="NF009639">
    <property type="entry name" value="PRK13168.1"/>
    <property type="match status" value="1"/>
</dbReference>
<dbReference type="InterPro" id="IPR029063">
    <property type="entry name" value="SAM-dependent_MTases_sf"/>
</dbReference>
<dbReference type="SUPFAM" id="SSF50249">
    <property type="entry name" value="Nucleic acid-binding proteins"/>
    <property type="match status" value="1"/>
</dbReference>
<dbReference type="InterPro" id="IPR030391">
    <property type="entry name" value="MeTrfase_TrmA_CS"/>
</dbReference>
<evidence type="ECO:0000256" key="1">
    <source>
        <dbReference type="ARBA" id="ARBA00022485"/>
    </source>
</evidence>
<dbReference type="NCBIfam" id="TIGR00479">
    <property type="entry name" value="rumA"/>
    <property type="match status" value="1"/>
</dbReference>
<dbReference type="Gene3D" id="3.40.50.150">
    <property type="entry name" value="Vaccinia Virus protein VP39"/>
    <property type="match status" value="1"/>
</dbReference>
<dbReference type="Pfam" id="PF05958">
    <property type="entry name" value="tRNA_U5-meth_tr"/>
    <property type="match status" value="1"/>
</dbReference>
<dbReference type="SUPFAM" id="SSF53335">
    <property type="entry name" value="S-adenosyl-L-methionine-dependent methyltransferases"/>
    <property type="match status" value="1"/>
</dbReference>
<dbReference type="CDD" id="cd02440">
    <property type="entry name" value="AdoMet_MTases"/>
    <property type="match status" value="1"/>
</dbReference>
<dbReference type="PANTHER" id="PTHR11061">
    <property type="entry name" value="RNA M5U METHYLTRANSFERASE"/>
    <property type="match status" value="1"/>
</dbReference>
<dbReference type="GO" id="GO:0070041">
    <property type="term" value="F:rRNA (uridine-C5-)-methyltransferase activity"/>
    <property type="evidence" value="ECO:0007669"/>
    <property type="project" value="TreeGrafter"/>
</dbReference>
<reference evidence="9" key="1">
    <citation type="submission" date="2018-06" db="EMBL/GenBank/DDBJ databases">
        <authorList>
            <person name="Zhirakovskaya E."/>
        </authorList>
    </citation>
    <scope>NUCLEOTIDE SEQUENCE</scope>
</reference>
<keyword evidence="7" id="KW-0408">Iron</keyword>
<dbReference type="PROSITE" id="PS01230">
    <property type="entry name" value="TRMA_1"/>
    <property type="match status" value="1"/>
</dbReference>
<dbReference type="HAMAP" id="MF_01010">
    <property type="entry name" value="23SrRNA_methyltr_RlmD"/>
    <property type="match status" value="1"/>
</dbReference>
<dbReference type="GO" id="GO:0046872">
    <property type="term" value="F:metal ion binding"/>
    <property type="evidence" value="ECO:0007669"/>
    <property type="project" value="UniProtKB-KW"/>
</dbReference>
<organism evidence="9">
    <name type="scientific">hydrothermal vent metagenome</name>
    <dbReference type="NCBI Taxonomy" id="652676"/>
    <lineage>
        <taxon>unclassified sequences</taxon>
        <taxon>metagenomes</taxon>
        <taxon>ecological metagenomes</taxon>
    </lineage>
</organism>
<dbReference type="PROSITE" id="PS01231">
    <property type="entry name" value="TRMA_2"/>
    <property type="match status" value="1"/>
</dbReference>
<dbReference type="InterPro" id="IPR002792">
    <property type="entry name" value="TRAM_dom"/>
</dbReference>
<accession>A0A3B0ZMW6</accession>
<dbReference type="EMBL" id="UOFQ01000140">
    <property type="protein sequence ID" value="VAW89533.1"/>
    <property type="molecule type" value="Genomic_DNA"/>
</dbReference>
<dbReference type="PANTHER" id="PTHR11061:SF49">
    <property type="entry name" value="23S RRNA (URACIL(1939)-C(5))-METHYLTRANSFERASE RLMD"/>
    <property type="match status" value="1"/>
</dbReference>
<dbReference type="EC" id="2.1.1.190" evidence="9"/>
<evidence type="ECO:0000256" key="7">
    <source>
        <dbReference type="ARBA" id="ARBA00023004"/>
    </source>
</evidence>
<keyword evidence="2" id="KW-0698">rRNA processing</keyword>
<name>A0A3B0ZMW6_9ZZZZ</name>
<dbReference type="GO" id="GO:0051539">
    <property type="term" value="F:4 iron, 4 sulfur cluster binding"/>
    <property type="evidence" value="ECO:0007669"/>
    <property type="project" value="UniProtKB-KW"/>
</dbReference>
<keyword evidence="4 9" id="KW-0808">Transferase</keyword>
<evidence type="ECO:0000313" key="9">
    <source>
        <dbReference type="EMBL" id="VAW89533.1"/>
    </source>
</evidence>
<keyword evidence="5" id="KW-0949">S-adenosyl-L-methionine</keyword>
<dbReference type="FunFam" id="3.40.50.150:FF:000009">
    <property type="entry name" value="23S rRNA (Uracil(1939)-C(5))-methyltransferase RlmD"/>
    <property type="match status" value="1"/>
</dbReference>
<dbReference type="AlphaFoldDB" id="A0A3B0ZMW6"/>
<dbReference type="InterPro" id="IPR001566">
    <property type="entry name" value="23S_rRNA_MeTrfase_RlmD"/>
</dbReference>
<evidence type="ECO:0000256" key="4">
    <source>
        <dbReference type="ARBA" id="ARBA00022679"/>
    </source>
</evidence>
<evidence type="ECO:0000256" key="5">
    <source>
        <dbReference type="ARBA" id="ARBA00022691"/>
    </source>
</evidence>
<keyword evidence="6" id="KW-0479">Metal-binding</keyword>
<dbReference type="GO" id="GO:0070475">
    <property type="term" value="P:rRNA base methylation"/>
    <property type="evidence" value="ECO:0007669"/>
    <property type="project" value="TreeGrafter"/>
</dbReference>